<comment type="similarity">
    <text evidence="1">Belongs to the 'GDXG' lipolytic enzyme family.</text>
</comment>
<sequence>MSSRWFPEGFGFKVLQDKATDKEQMGEKKLQPIMAALRNVHSAIDDMGLERQRQAQRLLGKLVSPMLGMQYQPFDIDGMPAAWIRPERGHSRKNAILYCHGGGFLSGGLSYARILASKLASATGFDVLLFEYRLAPEFSFPTQLEDVLRAWDHLMYLGYGAGRVVVAGESAGGNLTLALTHKLRQQGRKLPRALICMSPWTDLTGSGESRKERAEIDPMLTNDYLASAVRAYTRGHDLKDPLVSPLFGDFTGFPPVFLQVGENEILYSDSILLHERLLQAQVPCRLEVWEGMWHLFQMFPIKKAGEAVSSIGRFLLDL</sequence>
<dbReference type="GO" id="GO:0004806">
    <property type="term" value="F:triacylglycerol lipase activity"/>
    <property type="evidence" value="ECO:0007669"/>
    <property type="project" value="TreeGrafter"/>
</dbReference>
<dbReference type="SUPFAM" id="SSF53474">
    <property type="entry name" value="alpha/beta-Hydrolases"/>
    <property type="match status" value="1"/>
</dbReference>
<dbReference type="EMBL" id="FWXW01000004">
    <property type="protein sequence ID" value="SMC65000.1"/>
    <property type="molecule type" value="Genomic_DNA"/>
</dbReference>
<proteinExistence type="inferred from homology"/>
<evidence type="ECO:0000256" key="1">
    <source>
        <dbReference type="ARBA" id="ARBA00010515"/>
    </source>
</evidence>
<evidence type="ECO:0000259" key="3">
    <source>
        <dbReference type="Pfam" id="PF07859"/>
    </source>
</evidence>
<reference evidence="4 5" key="1">
    <citation type="submission" date="2017-04" db="EMBL/GenBank/DDBJ databases">
        <authorList>
            <person name="Afonso C.L."/>
            <person name="Miller P.J."/>
            <person name="Scott M.A."/>
            <person name="Spackman E."/>
            <person name="Goraichik I."/>
            <person name="Dimitrov K.M."/>
            <person name="Suarez D.L."/>
            <person name="Swayne D.E."/>
        </authorList>
    </citation>
    <scope>NUCLEOTIDE SEQUENCE [LARGE SCALE GENOMIC DNA]</scope>
    <source>
        <strain evidence="4 5">DSM 12816</strain>
    </source>
</reference>
<evidence type="ECO:0000256" key="2">
    <source>
        <dbReference type="ARBA" id="ARBA00022801"/>
    </source>
</evidence>
<evidence type="ECO:0000313" key="4">
    <source>
        <dbReference type="EMBL" id="SMC65000.1"/>
    </source>
</evidence>
<organism evidence="4 5">
    <name type="scientific">Papillibacter cinnamivorans DSM 12816</name>
    <dbReference type="NCBI Taxonomy" id="1122930"/>
    <lineage>
        <taxon>Bacteria</taxon>
        <taxon>Bacillati</taxon>
        <taxon>Bacillota</taxon>
        <taxon>Clostridia</taxon>
        <taxon>Eubacteriales</taxon>
        <taxon>Oscillospiraceae</taxon>
        <taxon>Papillibacter</taxon>
    </lineage>
</organism>
<protein>
    <submittedName>
        <fullName evidence="4">Acetyl esterase/lipase</fullName>
    </submittedName>
</protein>
<gene>
    <name evidence="4" type="ORF">SAMN02745168_2000</name>
</gene>
<dbReference type="InterPro" id="IPR013094">
    <property type="entry name" value="AB_hydrolase_3"/>
</dbReference>
<dbReference type="InterPro" id="IPR050300">
    <property type="entry name" value="GDXG_lipolytic_enzyme"/>
</dbReference>
<name>A0A1W2AWT8_9FIRM</name>
<dbReference type="Pfam" id="PF07859">
    <property type="entry name" value="Abhydrolase_3"/>
    <property type="match status" value="1"/>
</dbReference>
<keyword evidence="5" id="KW-1185">Reference proteome</keyword>
<dbReference type="Gene3D" id="3.40.50.1820">
    <property type="entry name" value="alpha/beta hydrolase"/>
    <property type="match status" value="1"/>
</dbReference>
<accession>A0A1W2AWT8</accession>
<dbReference type="Proteomes" id="UP000192790">
    <property type="component" value="Unassembled WGS sequence"/>
</dbReference>
<feature type="domain" description="Alpha/beta hydrolase fold-3" evidence="3">
    <location>
        <begin position="96"/>
        <end position="297"/>
    </location>
</feature>
<dbReference type="PANTHER" id="PTHR48081:SF30">
    <property type="entry name" value="ACETYL-HYDROLASE LIPR-RELATED"/>
    <property type="match status" value="1"/>
</dbReference>
<dbReference type="PANTHER" id="PTHR48081">
    <property type="entry name" value="AB HYDROLASE SUPERFAMILY PROTEIN C4A8.06C"/>
    <property type="match status" value="1"/>
</dbReference>
<dbReference type="InterPro" id="IPR029058">
    <property type="entry name" value="AB_hydrolase_fold"/>
</dbReference>
<evidence type="ECO:0000313" key="5">
    <source>
        <dbReference type="Proteomes" id="UP000192790"/>
    </source>
</evidence>
<keyword evidence="2" id="KW-0378">Hydrolase</keyword>
<dbReference type="RefSeq" id="WP_084234670.1">
    <property type="nucleotide sequence ID" value="NZ_FWXW01000004.1"/>
</dbReference>
<dbReference type="OrthoDB" id="9815425at2"/>
<dbReference type="AlphaFoldDB" id="A0A1W2AWT8"/>
<dbReference type="STRING" id="1122930.SAMN02745168_2000"/>